<comment type="caution">
    <text evidence="4">The sequence shown here is derived from an EMBL/GenBank/DDBJ whole genome shotgun (WGS) entry which is preliminary data.</text>
</comment>
<dbReference type="Proteomes" id="UP000274822">
    <property type="component" value="Unassembled WGS sequence"/>
</dbReference>
<protein>
    <recommendedName>
        <fullName evidence="3">BTB domain-containing protein</fullName>
    </recommendedName>
</protein>
<accession>A0A433PEU3</accession>
<sequence>MSMTGTYVLDELSILDLTTFTWSKRHTVPPRYNHSATLIGSKLYIYAGKDEQGTTVSDLFSIDLSTPGLHPHQVLGCHYGGSGQLVLLKSQHFCEAVCGKLLVFGRYLVNDGTGASGSGVSSSTSVAGSGTGGSVYGLWLLDLSTLEWKKMDCSGSFDTGGWNYFTVTEDISSGPSRSSRSSVHSLDLSSHAQDDLPDHLLFLGNTDPIRPQGYDHFRDMLLLPAETLGLYSIPPARISHDFGRLLDNPELSDFVIVPSDRREIHVHQIILMSRWPHFRNVHNSGMIESTHHRMEIPEPHDVVLAFLRYLYTDTVDEYESWEVVADVLVLANMYLLHRLKKICCDLLYRHHMRVETCARIFEKAVIAQEHGLKQLALEFIFRNYGGVLKAQVLTDLSPGVTEEFLDAVPEGAVLEVKGRAGSAVVGAWEGAPGQLVGNGGGMKVLAGVGLGVGV</sequence>
<dbReference type="InterPro" id="IPR011333">
    <property type="entry name" value="SKP1/BTB/POZ_sf"/>
</dbReference>
<feature type="domain" description="BTB" evidence="3">
    <location>
        <begin position="252"/>
        <end position="319"/>
    </location>
</feature>
<dbReference type="SUPFAM" id="SSF54695">
    <property type="entry name" value="POZ domain"/>
    <property type="match status" value="1"/>
</dbReference>
<dbReference type="InterPro" id="IPR000210">
    <property type="entry name" value="BTB/POZ_dom"/>
</dbReference>
<dbReference type="SMART" id="SM00225">
    <property type="entry name" value="BTB"/>
    <property type="match status" value="1"/>
</dbReference>
<dbReference type="PROSITE" id="PS50097">
    <property type="entry name" value="BTB"/>
    <property type="match status" value="1"/>
</dbReference>
<gene>
    <name evidence="4" type="ORF">BC938DRAFT_476720</name>
</gene>
<dbReference type="Gene3D" id="2.120.10.80">
    <property type="entry name" value="Kelch-type beta propeller"/>
    <property type="match status" value="1"/>
</dbReference>
<dbReference type="EMBL" id="RBNJ01024767">
    <property type="protein sequence ID" value="RUS16036.1"/>
    <property type="molecule type" value="Genomic_DNA"/>
</dbReference>
<evidence type="ECO:0000259" key="3">
    <source>
        <dbReference type="PROSITE" id="PS50097"/>
    </source>
</evidence>
<dbReference type="PANTHER" id="PTHR24413">
    <property type="entry name" value="SPECKLE-TYPE POZ PROTEIN"/>
    <property type="match status" value="1"/>
</dbReference>
<organism evidence="4 5">
    <name type="scientific">Jimgerdemannia flammicorona</name>
    <dbReference type="NCBI Taxonomy" id="994334"/>
    <lineage>
        <taxon>Eukaryota</taxon>
        <taxon>Fungi</taxon>
        <taxon>Fungi incertae sedis</taxon>
        <taxon>Mucoromycota</taxon>
        <taxon>Mucoromycotina</taxon>
        <taxon>Endogonomycetes</taxon>
        <taxon>Endogonales</taxon>
        <taxon>Endogonaceae</taxon>
        <taxon>Jimgerdemannia</taxon>
    </lineage>
</organism>
<keyword evidence="2" id="KW-0677">Repeat</keyword>
<keyword evidence="1" id="KW-0880">Kelch repeat</keyword>
<dbReference type="SUPFAM" id="SSF117281">
    <property type="entry name" value="Kelch motif"/>
    <property type="match status" value="1"/>
</dbReference>
<dbReference type="Pfam" id="PF00651">
    <property type="entry name" value="BTB"/>
    <property type="match status" value="1"/>
</dbReference>
<reference evidence="4 5" key="1">
    <citation type="journal article" date="2018" name="New Phytol.">
        <title>Phylogenomics of Endogonaceae and evolution of mycorrhizas within Mucoromycota.</title>
        <authorList>
            <person name="Chang Y."/>
            <person name="Desiro A."/>
            <person name="Na H."/>
            <person name="Sandor L."/>
            <person name="Lipzen A."/>
            <person name="Clum A."/>
            <person name="Barry K."/>
            <person name="Grigoriev I.V."/>
            <person name="Martin F.M."/>
            <person name="Stajich J.E."/>
            <person name="Smith M.E."/>
            <person name="Bonito G."/>
            <person name="Spatafora J.W."/>
        </authorList>
    </citation>
    <scope>NUCLEOTIDE SEQUENCE [LARGE SCALE GENOMIC DNA]</scope>
    <source>
        <strain evidence="4 5">AD002</strain>
    </source>
</reference>
<dbReference type="AlphaFoldDB" id="A0A433PEU3"/>
<name>A0A433PEU3_9FUNG</name>
<dbReference type="Pfam" id="PF24681">
    <property type="entry name" value="Kelch_KLHDC2_KLHL20_DRC7"/>
    <property type="match status" value="1"/>
</dbReference>
<proteinExistence type="predicted"/>
<evidence type="ECO:0000256" key="2">
    <source>
        <dbReference type="ARBA" id="ARBA00022737"/>
    </source>
</evidence>
<dbReference type="CDD" id="cd14733">
    <property type="entry name" value="BACK"/>
    <property type="match status" value="1"/>
</dbReference>
<keyword evidence="5" id="KW-1185">Reference proteome</keyword>
<dbReference type="InterPro" id="IPR015915">
    <property type="entry name" value="Kelch-typ_b-propeller"/>
</dbReference>
<evidence type="ECO:0000256" key="1">
    <source>
        <dbReference type="ARBA" id="ARBA00022441"/>
    </source>
</evidence>
<evidence type="ECO:0000313" key="5">
    <source>
        <dbReference type="Proteomes" id="UP000274822"/>
    </source>
</evidence>
<dbReference type="Gene3D" id="3.30.710.10">
    <property type="entry name" value="Potassium Channel Kv1.1, Chain A"/>
    <property type="match status" value="1"/>
</dbReference>
<evidence type="ECO:0000313" key="4">
    <source>
        <dbReference type="EMBL" id="RUS16036.1"/>
    </source>
</evidence>